<feature type="compositionally biased region" description="Low complexity" evidence="1">
    <location>
        <begin position="20"/>
        <end position="38"/>
    </location>
</feature>
<reference evidence="2 3" key="1">
    <citation type="journal article" date="2008" name="Nature">
        <title>The genome of Laccaria bicolor provides insights into mycorrhizal symbiosis.</title>
        <authorList>
            <person name="Martin F."/>
            <person name="Aerts A."/>
            <person name="Ahren D."/>
            <person name="Brun A."/>
            <person name="Danchin E.G.J."/>
            <person name="Duchaussoy F."/>
            <person name="Gibon J."/>
            <person name="Kohler A."/>
            <person name="Lindquist E."/>
            <person name="Pereda V."/>
            <person name="Salamov A."/>
            <person name="Shapiro H.J."/>
            <person name="Wuyts J."/>
            <person name="Blaudez D."/>
            <person name="Buee M."/>
            <person name="Brokstein P."/>
            <person name="Canbaeck B."/>
            <person name="Cohen D."/>
            <person name="Courty P.E."/>
            <person name="Coutinho P.M."/>
            <person name="Delaruelle C."/>
            <person name="Detter J.C."/>
            <person name="Deveau A."/>
            <person name="DiFazio S."/>
            <person name="Duplessis S."/>
            <person name="Fraissinet-Tachet L."/>
            <person name="Lucic E."/>
            <person name="Frey-Klett P."/>
            <person name="Fourrey C."/>
            <person name="Feussner I."/>
            <person name="Gay G."/>
            <person name="Grimwood J."/>
            <person name="Hoegger P.J."/>
            <person name="Jain P."/>
            <person name="Kilaru S."/>
            <person name="Labbe J."/>
            <person name="Lin Y.C."/>
            <person name="Legue V."/>
            <person name="Le Tacon F."/>
            <person name="Marmeisse R."/>
            <person name="Melayah D."/>
            <person name="Montanini B."/>
            <person name="Muratet M."/>
            <person name="Nehls U."/>
            <person name="Niculita-Hirzel H."/>
            <person name="Oudot-Le Secq M.P."/>
            <person name="Peter M."/>
            <person name="Quesneville H."/>
            <person name="Rajashekar B."/>
            <person name="Reich M."/>
            <person name="Rouhier N."/>
            <person name="Schmutz J."/>
            <person name="Yin T."/>
            <person name="Chalot M."/>
            <person name="Henrissat B."/>
            <person name="Kuees U."/>
            <person name="Lucas S."/>
            <person name="Van de Peer Y."/>
            <person name="Podila G.K."/>
            <person name="Polle A."/>
            <person name="Pukkila P.J."/>
            <person name="Richardson P.M."/>
            <person name="Rouze P."/>
            <person name="Sanders I.R."/>
            <person name="Stajich J.E."/>
            <person name="Tunlid A."/>
            <person name="Tuskan G."/>
            <person name="Grigoriev I.V."/>
        </authorList>
    </citation>
    <scope>NUCLEOTIDE SEQUENCE [LARGE SCALE GENOMIC DNA]</scope>
    <source>
        <strain evidence="3">S238N-H82 / ATCC MYA-4686</strain>
    </source>
</reference>
<evidence type="ECO:0000313" key="3">
    <source>
        <dbReference type="Proteomes" id="UP000001194"/>
    </source>
</evidence>
<dbReference type="InParanoid" id="B0E133"/>
<dbReference type="KEGG" id="lbc:LACBIDRAFT_316518"/>
<feature type="compositionally biased region" description="Polar residues" evidence="1">
    <location>
        <begin position="128"/>
        <end position="138"/>
    </location>
</feature>
<dbReference type="AlphaFoldDB" id="B0E133"/>
<dbReference type="GeneID" id="6085563"/>
<feature type="compositionally biased region" description="Basic and acidic residues" evidence="1">
    <location>
        <begin position="1"/>
        <end position="10"/>
    </location>
</feature>
<proteinExistence type="predicted"/>
<dbReference type="EMBL" id="DS547164">
    <property type="protein sequence ID" value="EDQ99444.1"/>
    <property type="molecule type" value="Genomic_DNA"/>
</dbReference>
<dbReference type="HOGENOM" id="CLU_1415411_0_0_1"/>
<dbReference type="OrthoDB" id="3269842at2759"/>
<feature type="compositionally biased region" description="Low complexity" evidence="1">
    <location>
        <begin position="63"/>
        <end position="80"/>
    </location>
</feature>
<gene>
    <name evidence="2" type="ORF">LACBIDRAFT_316518</name>
</gene>
<sequence>MTSKSRESRTRLPYPAGDYSFPPDTFSPSNSPPSSISSAMRPLSTAISGLPLHASSGVGTLPGASYSTTSLSSLASGAGRPPSPPAQPKFAPASALVNRTASPTPAPAKGRGTQQGLPPPPKSAVGKRQTSVSPTPRKQYTVALGGPITAPPDEAEFSSNAASLFFATAANTAANTNANINTHTDPPATPIC</sequence>
<organism evidence="3">
    <name type="scientific">Laccaria bicolor (strain S238N-H82 / ATCC MYA-4686)</name>
    <name type="common">Bicoloured deceiver</name>
    <name type="synonym">Laccaria laccata var. bicolor</name>
    <dbReference type="NCBI Taxonomy" id="486041"/>
    <lineage>
        <taxon>Eukaryota</taxon>
        <taxon>Fungi</taxon>
        <taxon>Dikarya</taxon>
        <taxon>Basidiomycota</taxon>
        <taxon>Agaricomycotina</taxon>
        <taxon>Agaricomycetes</taxon>
        <taxon>Agaricomycetidae</taxon>
        <taxon>Agaricales</taxon>
        <taxon>Agaricineae</taxon>
        <taxon>Hydnangiaceae</taxon>
        <taxon>Laccaria</taxon>
    </lineage>
</organism>
<keyword evidence="3" id="KW-1185">Reference proteome</keyword>
<dbReference type="RefSeq" id="XP_001889899.1">
    <property type="nucleotide sequence ID" value="XM_001889864.1"/>
</dbReference>
<feature type="region of interest" description="Disordered" evidence="1">
    <location>
        <begin position="1"/>
        <end position="155"/>
    </location>
</feature>
<evidence type="ECO:0000313" key="2">
    <source>
        <dbReference type="EMBL" id="EDQ99444.1"/>
    </source>
</evidence>
<name>B0E133_LACBS</name>
<evidence type="ECO:0000256" key="1">
    <source>
        <dbReference type="SAM" id="MobiDB-lite"/>
    </source>
</evidence>
<protein>
    <submittedName>
        <fullName evidence="2">Predicted protein</fullName>
    </submittedName>
</protein>
<accession>B0E133</accession>
<dbReference type="Proteomes" id="UP000001194">
    <property type="component" value="Unassembled WGS sequence"/>
</dbReference>